<evidence type="ECO:0000313" key="1">
    <source>
        <dbReference type="EMBL" id="KAH3823789.1"/>
    </source>
</evidence>
<evidence type="ECO:0000313" key="2">
    <source>
        <dbReference type="Proteomes" id="UP000828390"/>
    </source>
</evidence>
<protein>
    <recommendedName>
        <fullName evidence="3">DUF5641 domain-containing protein</fullName>
    </recommendedName>
</protein>
<proteinExistence type="predicted"/>
<sequence length="111" mass="12715">MHIKLITGIEAVINGFRVTIHSSEINDPAPLTPSYMMYDRSICHFRMRTLLTTSMICVVDVVQIHDESSRSNWKLAVITDVITGRHGRIRAARMRTSDDQWTCTSRRITIP</sequence>
<accession>A0A9D4JUV8</accession>
<name>A0A9D4JUV8_DREPO</name>
<evidence type="ECO:0008006" key="3">
    <source>
        <dbReference type="Google" id="ProtNLM"/>
    </source>
</evidence>
<reference evidence="1" key="1">
    <citation type="journal article" date="2019" name="bioRxiv">
        <title>The Genome of the Zebra Mussel, Dreissena polymorpha: A Resource for Invasive Species Research.</title>
        <authorList>
            <person name="McCartney M.A."/>
            <person name="Auch B."/>
            <person name="Kono T."/>
            <person name="Mallez S."/>
            <person name="Zhang Y."/>
            <person name="Obille A."/>
            <person name="Becker A."/>
            <person name="Abrahante J.E."/>
            <person name="Garbe J."/>
            <person name="Badalamenti J.P."/>
            <person name="Herman A."/>
            <person name="Mangelson H."/>
            <person name="Liachko I."/>
            <person name="Sullivan S."/>
            <person name="Sone E.D."/>
            <person name="Koren S."/>
            <person name="Silverstein K.A.T."/>
            <person name="Beckman K.B."/>
            <person name="Gohl D.M."/>
        </authorList>
    </citation>
    <scope>NUCLEOTIDE SEQUENCE</scope>
    <source>
        <strain evidence="1">Duluth1</strain>
        <tissue evidence="1">Whole animal</tissue>
    </source>
</reference>
<keyword evidence="2" id="KW-1185">Reference proteome</keyword>
<dbReference type="Proteomes" id="UP000828390">
    <property type="component" value="Unassembled WGS sequence"/>
</dbReference>
<organism evidence="1 2">
    <name type="scientific">Dreissena polymorpha</name>
    <name type="common">Zebra mussel</name>
    <name type="synonym">Mytilus polymorpha</name>
    <dbReference type="NCBI Taxonomy" id="45954"/>
    <lineage>
        <taxon>Eukaryota</taxon>
        <taxon>Metazoa</taxon>
        <taxon>Spiralia</taxon>
        <taxon>Lophotrochozoa</taxon>
        <taxon>Mollusca</taxon>
        <taxon>Bivalvia</taxon>
        <taxon>Autobranchia</taxon>
        <taxon>Heteroconchia</taxon>
        <taxon>Euheterodonta</taxon>
        <taxon>Imparidentia</taxon>
        <taxon>Neoheterodontei</taxon>
        <taxon>Myida</taxon>
        <taxon>Dreissenoidea</taxon>
        <taxon>Dreissenidae</taxon>
        <taxon>Dreissena</taxon>
    </lineage>
</organism>
<reference evidence="1" key="2">
    <citation type="submission" date="2020-11" db="EMBL/GenBank/DDBJ databases">
        <authorList>
            <person name="McCartney M.A."/>
            <person name="Auch B."/>
            <person name="Kono T."/>
            <person name="Mallez S."/>
            <person name="Becker A."/>
            <person name="Gohl D.M."/>
            <person name="Silverstein K.A.T."/>
            <person name="Koren S."/>
            <person name="Bechman K.B."/>
            <person name="Herman A."/>
            <person name="Abrahante J.E."/>
            <person name="Garbe J."/>
        </authorList>
    </citation>
    <scope>NUCLEOTIDE SEQUENCE</scope>
    <source>
        <strain evidence="1">Duluth1</strain>
        <tissue evidence="1">Whole animal</tissue>
    </source>
</reference>
<gene>
    <name evidence="1" type="ORF">DPMN_125611</name>
</gene>
<dbReference type="EMBL" id="JAIWYP010000005">
    <property type="protein sequence ID" value="KAH3823789.1"/>
    <property type="molecule type" value="Genomic_DNA"/>
</dbReference>
<dbReference type="AlphaFoldDB" id="A0A9D4JUV8"/>
<comment type="caution">
    <text evidence="1">The sequence shown here is derived from an EMBL/GenBank/DDBJ whole genome shotgun (WGS) entry which is preliminary data.</text>
</comment>